<comment type="caution">
    <text evidence="4">Lacks conserved residue(s) required for the propagation of feature annotation.</text>
</comment>
<feature type="repeat" description="CSPG" evidence="5">
    <location>
        <begin position="1512"/>
        <end position="1602"/>
    </location>
</feature>
<dbReference type="Proteomes" id="UP000472272">
    <property type="component" value="Chromosome 11"/>
</dbReference>
<evidence type="ECO:0000256" key="7">
    <source>
        <dbReference type="SAM" id="Phobius"/>
    </source>
</evidence>
<feature type="domain" description="Laminin G" evidence="8">
    <location>
        <begin position="64"/>
        <end position="237"/>
    </location>
</feature>
<dbReference type="InterPro" id="IPR051561">
    <property type="entry name" value="FRAS1_ECM"/>
</dbReference>
<keyword evidence="1" id="KW-0732">Signal</keyword>
<dbReference type="InterPro" id="IPR039005">
    <property type="entry name" value="CSPG_rpt"/>
</dbReference>
<dbReference type="Pfam" id="PF16184">
    <property type="entry name" value="Cadherin_3"/>
    <property type="match status" value="13"/>
</dbReference>
<evidence type="ECO:0000256" key="6">
    <source>
        <dbReference type="SAM" id="MobiDB-lite"/>
    </source>
</evidence>
<feature type="repeat" description="CSPG" evidence="5">
    <location>
        <begin position="1281"/>
        <end position="1379"/>
    </location>
</feature>
<gene>
    <name evidence="9" type="primary">LOC114606142</name>
</gene>
<organism evidence="9 10">
    <name type="scientific">Podarcis muralis</name>
    <name type="common">Wall lizard</name>
    <name type="synonym">Lacerta muralis</name>
    <dbReference type="NCBI Taxonomy" id="64176"/>
    <lineage>
        <taxon>Eukaryota</taxon>
        <taxon>Metazoa</taxon>
        <taxon>Chordata</taxon>
        <taxon>Craniata</taxon>
        <taxon>Vertebrata</taxon>
        <taxon>Euteleostomi</taxon>
        <taxon>Lepidosauria</taxon>
        <taxon>Squamata</taxon>
        <taxon>Bifurcata</taxon>
        <taxon>Unidentata</taxon>
        <taxon>Episquamata</taxon>
        <taxon>Laterata</taxon>
        <taxon>Lacertibaenia</taxon>
        <taxon>Lacertidae</taxon>
        <taxon>Podarcis</taxon>
    </lineage>
</organism>
<dbReference type="PANTHER" id="PTHR45739:SF12">
    <property type="entry name" value="CHONDROITIN SULFATE PROTEOGLYCAN 4-LIKE ISOFORM X2"/>
    <property type="match status" value="1"/>
</dbReference>
<dbReference type="PANTHER" id="PTHR45739">
    <property type="entry name" value="MATRIX PROTEIN, PUTATIVE-RELATED"/>
    <property type="match status" value="1"/>
</dbReference>
<keyword evidence="7" id="KW-1133">Transmembrane helix</keyword>
<dbReference type="PROSITE" id="PS51854">
    <property type="entry name" value="CSPG"/>
    <property type="match status" value="11"/>
</dbReference>
<evidence type="ECO:0000256" key="1">
    <source>
        <dbReference type="ARBA" id="ARBA00022729"/>
    </source>
</evidence>
<name>A0A670JTQ5_PODMU</name>
<evidence type="ECO:0000256" key="3">
    <source>
        <dbReference type="ARBA" id="ARBA00023180"/>
    </source>
</evidence>
<reference evidence="9" key="3">
    <citation type="submission" date="2025-09" db="UniProtKB">
        <authorList>
            <consortium name="Ensembl"/>
        </authorList>
    </citation>
    <scope>IDENTIFICATION</scope>
</reference>
<dbReference type="GeneTree" id="ENSGT00940000154091"/>
<dbReference type="InterPro" id="IPR013320">
    <property type="entry name" value="ConA-like_dom_sf"/>
</dbReference>
<protein>
    <submittedName>
        <fullName evidence="9">Chondroitin sulfate proteoglycan 4-like</fullName>
    </submittedName>
</protein>
<dbReference type="CDD" id="cd00110">
    <property type="entry name" value="LamG"/>
    <property type="match status" value="2"/>
</dbReference>
<feature type="repeat" description="CSPG" evidence="5">
    <location>
        <begin position="1397"/>
        <end position="1488"/>
    </location>
</feature>
<dbReference type="GO" id="GO:0009653">
    <property type="term" value="P:anatomical structure morphogenesis"/>
    <property type="evidence" value="ECO:0007669"/>
    <property type="project" value="TreeGrafter"/>
</dbReference>
<evidence type="ECO:0000313" key="9">
    <source>
        <dbReference type="Ensembl" id="ENSPMRP00000026297.1"/>
    </source>
</evidence>
<dbReference type="Ensembl" id="ENSPMRT00000027901.1">
    <property type="protein sequence ID" value="ENSPMRP00000026297.1"/>
    <property type="gene ID" value="ENSPMRG00000017011.1"/>
</dbReference>
<evidence type="ECO:0000313" key="10">
    <source>
        <dbReference type="Proteomes" id="UP000472272"/>
    </source>
</evidence>
<feature type="region of interest" description="Disordered" evidence="6">
    <location>
        <begin position="2243"/>
        <end position="2262"/>
    </location>
</feature>
<feature type="domain" description="Laminin G" evidence="8">
    <location>
        <begin position="247"/>
        <end position="426"/>
    </location>
</feature>
<accession>A0A670JTQ5</accession>
<feature type="repeat" description="CSPG" evidence="5">
    <location>
        <begin position="1872"/>
        <end position="1966"/>
    </location>
</feature>
<feature type="repeat" description="CSPG" evidence="5">
    <location>
        <begin position="467"/>
        <end position="562"/>
    </location>
</feature>
<dbReference type="SUPFAM" id="SSF49899">
    <property type="entry name" value="Concanavalin A-like lectins/glucanases"/>
    <property type="match status" value="2"/>
</dbReference>
<evidence type="ECO:0000256" key="5">
    <source>
        <dbReference type="PROSITE-ProRule" id="PRU01201"/>
    </source>
</evidence>
<reference evidence="9" key="2">
    <citation type="submission" date="2025-08" db="UniProtKB">
        <authorList>
            <consortium name="Ensembl"/>
        </authorList>
    </citation>
    <scope>IDENTIFICATION</scope>
</reference>
<dbReference type="Pfam" id="PF02210">
    <property type="entry name" value="Laminin_G_2"/>
    <property type="match status" value="2"/>
</dbReference>
<feature type="repeat" description="CSPG" evidence="5">
    <location>
        <begin position="932"/>
        <end position="1026"/>
    </location>
</feature>
<dbReference type="Gene3D" id="2.60.120.200">
    <property type="match status" value="2"/>
</dbReference>
<evidence type="ECO:0000256" key="2">
    <source>
        <dbReference type="ARBA" id="ARBA00022737"/>
    </source>
</evidence>
<dbReference type="OMA" id="EELHFMV"/>
<reference evidence="9 10" key="1">
    <citation type="journal article" date="2019" name="Proc. Natl. Acad. Sci. U.S.A.">
        <title>Regulatory changes in pterin and carotenoid genes underlie balanced color polymorphisms in the wall lizard.</title>
        <authorList>
            <person name="Andrade P."/>
            <person name="Pinho C."/>
            <person name="Perez I de Lanuza G."/>
            <person name="Afonso S."/>
            <person name="Brejcha J."/>
            <person name="Rubin C.J."/>
            <person name="Wallerman O."/>
            <person name="Pereira P."/>
            <person name="Sabatino S.J."/>
            <person name="Bellati A."/>
            <person name="Pellitteri-Rosa D."/>
            <person name="Bosakova Z."/>
            <person name="Bunikis I."/>
            <person name="Carretero M.A."/>
            <person name="Feiner N."/>
            <person name="Marsik P."/>
            <person name="Pauperio F."/>
            <person name="Salvi D."/>
            <person name="Soler L."/>
            <person name="While G.M."/>
            <person name="Uller T."/>
            <person name="Font E."/>
            <person name="Andersson L."/>
            <person name="Carneiro M."/>
        </authorList>
    </citation>
    <scope>NUCLEOTIDE SEQUENCE</scope>
</reference>
<keyword evidence="2" id="KW-0677">Repeat</keyword>
<keyword evidence="10" id="KW-1185">Reference proteome</keyword>
<keyword evidence="7" id="KW-0472">Membrane</keyword>
<evidence type="ECO:0000259" key="8">
    <source>
        <dbReference type="PROSITE" id="PS50025"/>
    </source>
</evidence>
<feature type="repeat" description="CSPG" evidence="5">
    <location>
        <begin position="1619"/>
        <end position="1718"/>
    </location>
</feature>
<evidence type="ECO:0000256" key="4">
    <source>
        <dbReference type="PROSITE-ProRule" id="PRU00122"/>
    </source>
</evidence>
<dbReference type="InterPro" id="IPR001791">
    <property type="entry name" value="Laminin_G"/>
</dbReference>
<feature type="repeat" description="CSPG" evidence="5">
    <location>
        <begin position="1743"/>
        <end position="1842"/>
    </location>
</feature>
<feature type="repeat" description="CSPG" evidence="5">
    <location>
        <begin position="1983"/>
        <end position="2071"/>
    </location>
</feature>
<keyword evidence="3" id="KW-0325">Glycoprotein</keyword>
<feature type="transmembrane region" description="Helical" evidence="7">
    <location>
        <begin position="2303"/>
        <end position="2328"/>
    </location>
</feature>
<dbReference type="PROSITE" id="PS50025">
    <property type="entry name" value="LAM_G_DOMAIN"/>
    <property type="match status" value="2"/>
</dbReference>
<feature type="repeat" description="CSPG" evidence="5">
    <location>
        <begin position="1169"/>
        <end position="1259"/>
    </location>
</feature>
<dbReference type="SMART" id="SM00282">
    <property type="entry name" value="LamG"/>
    <property type="match status" value="2"/>
</dbReference>
<proteinExistence type="predicted"/>
<sequence length="2432" mass="271099">MLLMVVECGTQTHSKHASHKVCGLGGRMNSAHFLLLGVPSAYNVWNPLFIGKCAIMFSSDLCFLVSFYGESYVHLNIAESSSTTSLKLRFQTSRPDGLLFLAAGKDIYFLVELHSGNVQVRINLGAGEQVLRSQGSSQLNDLTRHLIEVHCERDNVILVTDKNDQAATKLPGVLFELNFQHGLYVGGSGDLDVPYLDGAQTNFRGCIEDVIFNQHDILSSLRPSPRFKNFHEVSLGCSDEFFAGEEEPISFFSSKSYVSFPLWNTQTERVFECTVQTTAQRGLLLYSSGPAGDFVGMEIENGLIKAHLGKGKNRFHLSSLSPVNDSQWHSVKLKISAKYIELVLGKETVKKPLPPLTKLPVLKEAFYIGGVNDIVRARVLKLGLTSLSGRYAQGGSFRGCLRDLKINSERKSLKDVLVTKDISPGCKTKSASSTNPVVAPEKQPVGTAASMSSVSAVASKLYGKESQDHFVVVNNLIVPEGGQAALESKHIKVNVEFKKLGIRQSQILFKVKDQPPHGYLRLDVESEQEESTFTMLDLWQGRVLYVHDGSEESYDYFTFSVSTSSKKEMPPYLQGNKNYMFTIMVKPINDAPELTLPNGNLFLLSEHSKKCLGVDSINILDDDTSAADLSITVLNADAGFLENSKTPGKAITAFPYRDLQNGNVFFVHTGAKNSRIVLRASDGEKVSNTVVLRVMAVPLEYKLVNNTGVDTLQGEAALIRPSNLAIETNAFQQELDIRYEITEPPRYGEIQRQQAGGEWKEANSFSQRSIERDRVRYASTFKEILQDNPLEHFKFKVSIGSKRSEEFLFPVMVKWLRYNLLRHVPLVIDKSKREYLSSDHLLAVIGKVEVPGDEFYYKMQSLPEKGSLLLYNIPLQINSTFSQQDISDYNVEYQLTEWPREETEDSFRFLISTKYVESNIYDFRISIKADPRNILLTNNGLSVTEGEGKLITKSELFAQTFANKTFQYKVTKSPRHGKLMLINLSDSQESNNNISSFTDLDIVGRYLMYVHDGSETQYDEIHITATAKESEEQVSSDPEMEPPLSAEIKFNISVQLKNDEKPLRVIDKVFHVVKNGRKLLTLADLCYHDPDTDFDDNQLLYTRRGIPNGDLVFVNETSRRLYQFKQEDLAQRRVLFMHRGADYGRFVLFVTDGKHYTSSLLEVSASDPYVRLANNTGLLIQKGREGVITTANLSAATNQDIRSEHEITFEVSLPPKYGQVLVNDLAVSTFTQHDLKVRHVTYRHDDSNNLVDTFNFTVYAKGAQLDAEMNIRIFLESHQRPPVIVNNGRLLVEEGKPVKITKGKLLVLHENSLPSEIEFKVRSSPMYGYLRKFASEEGYLGAEENPVLSFSQEDINDGNIQYVQTVSGQLQDWLSLDVTNGIRGVSGIEIAVDIIPKVIPLEVHNFTVTEGGSKVLDEDVIKIPNSHFAGLKCEFGLIEPPKHGRIANSNFPGMALAQFTRKQLEQGFIFYIHDDSEQLLDNFTIIANSTELWKQSLPQMVFVTVSPVNDEPPVIRRNKILRVWVGSVTEITVNDLCAEDKDSSPAELLYSISPPSNGHLALKSSPNKSTLNFTQAHIEEGQLVFVHNGAMSGGFNFQVTDGLNFAPRQIFSITARTLVIRLENNNGLAVFPGSRKPITSHHLKAVTNEVAESENRTILFTVAKSPKLGRLISVSGNSTQDITSFTQSMVDEGMLIYEHASKEAVYWNAQDSFTFTVSSPPAALDPQVFLINISYEIKGHDRTTQLLANTGAVVHEGGKVLIDKTNLDGSNLLFKLPEMQRSAYEVWYQVISLPPHGRIVVGERNITREKPNFSQYILNKFGITYIHDDSESLMDQFIFAVWLNQKGKSAVKPDSGVLEETFNITVVPVNDHTPELKTKQLHLNVLQGDTAVLGPENLKVEDLDNTPEEIKYTIISNPPNGYLALQTHLSESIKDFTQADVDGGRVWFVQDGTSSSGVFYFSVTDGKHRPLYKLFNLEVTPMAVTLVNLTEVVLSQGQSSAAITNVHLSATTNGRNAEISFEVTEPPRYGHLLIGNERVTKFYQDDLYASRLVYCMTDLTATGDRLGFTVFTLDSNLTGQAMNITIQPLVRTALGLNIPNRAAYQLKASDLDASQLANLTNSNPKFEVMVPPAYGKVLRRSLTNSKSEAAFFTQSDIDKGAIFLEADANMTGVDVLNDSFTFVLGADKVQPAMGQFHYAIVPHDPLLIQMFTPEVPLLTTSANILKTYSVTKTEPVIFPEGDGHTEAPSHTPWHNQNHQGHQNDKEVWFNEEVARGRSAWAETTIKTSSRSTWVQPPHSSNRLLIIVPLAAVAVLFIASAVAVCVFLMCHNPQKTKPLVAGQPPAALSSPGFCQERRLTVPVVTMTPLLEGAGKTTTFPFMAVRREHLHPVPVAPAPAKESLLQSSWSGLDPEMIQHCRKTNPTLKRNQYWV</sequence>
<feature type="repeat" description="CSPG" evidence="5">
    <location>
        <begin position="700"/>
        <end position="798"/>
    </location>
</feature>
<keyword evidence="7" id="KW-0812">Transmembrane</keyword>